<accession>A0AB34S838</accession>
<comment type="caution">
    <text evidence="1">The sequence shown here is derived from an EMBL/GenBank/DDBJ whole genome shotgun (WGS) entry which is preliminary data.</text>
</comment>
<dbReference type="EMBL" id="JYGN01000007">
    <property type="protein sequence ID" value="KJQ63509.1"/>
    <property type="molecule type" value="Genomic_DNA"/>
</dbReference>
<dbReference type="AlphaFoldDB" id="A0AB34S838"/>
<gene>
    <name evidence="1" type="ORF">TZ88_02038</name>
</gene>
<evidence type="ECO:0000313" key="1">
    <source>
        <dbReference type="EMBL" id="KJQ63509.1"/>
    </source>
</evidence>
<reference evidence="1 2" key="1">
    <citation type="submission" date="2015-02" db="EMBL/GenBank/DDBJ databases">
        <title>Evolution of amylase-binding proteins of oral streptococcal species.</title>
        <authorList>
            <person name="Haase E.M."/>
        </authorList>
    </citation>
    <scope>NUCLEOTIDE SEQUENCE [LARGE SCALE GENOMIC DNA]</scope>
    <source>
        <strain evidence="2">UB10712</strain>
    </source>
</reference>
<sequence>MSESQSEVAAFIKENKVDGIYTTKLDGMDKLLEQLKGCLHQTKSSKLLASLDQSDREHDDALNTLLSLVRAFARVKDAATK</sequence>
<dbReference type="Proteomes" id="UP000033375">
    <property type="component" value="Unassembled WGS sequence"/>
</dbReference>
<organism evidence="1 2">
    <name type="scientific">Streptococcus gordonii</name>
    <dbReference type="NCBI Taxonomy" id="1302"/>
    <lineage>
        <taxon>Bacteria</taxon>
        <taxon>Bacillati</taxon>
        <taxon>Bacillota</taxon>
        <taxon>Bacilli</taxon>
        <taxon>Lactobacillales</taxon>
        <taxon>Streptococcaceae</taxon>
        <taxon>Streptococcus</taxon>
    </lineage>
</organism>
<evidence type="ECO:0000313" key="2">
    <source>
        <dbReference type="Proteomes" id="UP000033375"/>
    </source>
</evidence>
<protein>
    <submittedName>
        <fullName evidence="1">Uncharacterized protein</fullName>
    </submittedName>
</protein>
<proteinExistence type="predicted"/>
<name>A0AB34S838_STRGN</name>